<organism evidence="4 5">
    <name type="scientific">Colletotrichum sublineola</name>
    <name type="common">Sorghum anthracnose fungus</name>
    <dbReference type="NCBI Taxonomy" id="1173701"/>
    <lineage>
        <taxon>Eukaryota</taxon>
        <taxon>Fungi</taxon>
        <taxon>Dikarya</taxon>
        <taxon>Ascomycota</taxon>
        <taxon>Pezizomycotina</taxon>
        <taxon>Sordariomycetes</taxon>
        <taxon>Hypocreomycetidae</taxon>
        <taxon>Glomerellales</taxon>
        <taxon>Glomerellaceae</taxon>
        <taxon>Colletotrichum</taxon>
        <taxon>Colletotrichum graminicola species complex</taxon>
    </lineage>
</organism>
<evidence type="ECO:0000313" key="5">
    <source>
        <dbReference type="Proteomes" id="UP000027238"/>
    </source>
</evidence>
<evidence type="ECO:0000259" key="3">
    <source>
        <dbReference type="Pfam" id="PF24883"/>
    </source>
</evidence>
<evidence type="ECO:0000256" key="2">
    <source>
        <dbReference type="SAM" id="MobiDB-lite"/>
    </source>
</evidence>
<keyword evidence="1" id="KW-0677">Repeat</keyword>
<feature type="non-terminal residue" evidence="4">
    <location>
        <position position="934"/>
    </location>
</feature>
<dbReference type="STRING" id="1173701.A0A066XPS1"/>
<gene>
    <name evidence="4" type="ORF">CSUB01_10308</name>
</gene>
<keyword evidence="5" id="KW-1185">Reference proteome</keyword>
<comment type="caution">
    <text evidence="4">The sequence shown here is derived from an EMBL/GenBank/DDBJ whole genome shotgun (WGS) entry which is preliminary data.</text>
</comment>
<dbReference type="SUPFAM" id="SSF52540">
    <property type="entry name" value="P-loop containing nucleoside triphosphate hydrolases"/>
    <property type="match status" value="1"/>
</dbReference>
<feature type="compositionally biased region" description="Acidic residues" evidence="2">
    <location>
        <begin position="906"/>
        <end position="924"/>
    </location>
</feature>
<dbReference type="HOGENOM" id="CLU_002341_6_1_1"/>
<dbReference type="Gene3D" id="3.40.50.300">
    <property type="entry name" value="P-loop containing nucleotide triphosphate hydrolases"/>
    <property type="match status" value="1"/>
</dbReference>
<dbReference type="InterPro" id="IPR056884">
    <property type="entry name" value="NPHP3-like_N"/>
</dbReference>
<dbReference type="InterPro" id="IPR027417">
    <property type="entry name" value="P-loop_NTPase"/>
</dbReference>
<feature type="compositionally biased region" description="Low complexity" evidence="2">
    <location>
        <begin position="252"/>
        <end position="263"/>
    </location>
</feature>
<sequence>MDPVSALGLASSILTFLDIGYKVVSGILQNVNKEQTSRNENISAVVGDLHNSIAAFSSPVSSTPSDHELALEEISVKCQALSTQLLNLLQTLKVGQPGMSWDAVRIALRQIRKTSEIKELQSRLVEYRSQILLRLVSILRFDLNSIRNTLEDVRREVLGRLEQTLQDTQSTPGMQQGNGPCAPERNRYLAEQQDLVREIRRSLDELTSIQSGKTPEMLILEQVHFPAMFQREDTVKQADESTFKWFVEGLPESTGDSGSESGEPVQSAGNGHSNELHANAQRAEASSRFTSWVRYESGVFHISGKAGSGKSTLMKHIMSTGRTHDLLKEWAGQNRLLFARFYFWSSGHPLQNSLEGLYRSILFEILIQRPSLVREVFPDTYNMVSRSPWSRPFHDYLRSFAASGFKSAFERLLRLPSDPAYRLCIFIDGLDEYGADPTSGELPESQREELADSLSQWSSQDNVKILVSSRPHEEFLVTFPENKRVHLHHLTFSDMIKFGNHLFERDRVFRNHEVQKYYKSLVERVAKASDGVFLWTGLTFQRLLRSIRRRDKLDALEKELEETPPELDKVYEKMFTSIDAPGRIRAMKMMLLVAQERKCLGGLSHDRGINAMAIDWLHDLENPHFPANQPFTLWDAAKIKTGPPHLRHTVQFFHRTASDYVCSSSLAHQILSSSPQLFTLEYYIRLALAELHFGSFGEPHEQTFDRYPKLLQKYISTQKPCLSLIEAYKVAFEQQAKYMAWKVCWIDLNYTQFSRLSEFHPSTSFDHWMANGFQGAYAVEYLVGKVQILPSLLLASGELSLLLSASCRGIVESPCYLRAPLVKTLLQLGANPLDKVYQKVHMRRRKDVHVAINVWQVWCIYYISIVIHKRQWYLDSDLHNILEIFLERGVDPDCAILFRDRWSYDDSTEEQEEEDNEEELEEEQVSNVKLLTVK</sequence>
<proteinExistence type="predicted"/>
<dbReference type="EMBL" id="JMSE01000237">
    <property type="protein sequence ID" value="KDN71193.1"/>
    <property type="molecule type" value="Genomic_DNA"/>
</dbReference>
<dbReference type="OrthoDB" id="443402at2759"/>
<feature type="region of interest" description="Disordered" evidence="2">
    <location>
        <begin position="905"/>
        <end position="934"/>
    </location>
</feature>
<feature type="compositionally biased region" description="Polar residues" evidence="2">
    <location>
        <begin position="925"/>
        <end position="934"/>
    </location>
</feature>
<feature type="region of interest" description="Disordered" evidence="2">
    <location>
        <begin position="249"/>
        <end position="273"/>
    </location>
</feature>
<evidence type="ECO:0000256" key="1">
    <source>
        <dbReference type="ARBA" id="ARBA00022737"/>
    </source>
</evidence>
<reference evidence="5" key="1">
    <citation type="journal article" date="2014" name="Genome Announc.">
        <title>Draft genome sequence of Colletotrichum sublineola, a destructive pathogen of cultivated sorghum.</title>
        <authorList>
            <person name="Baroncelli R."/>
            <person name="Sanz-Martin J.M."/>
            <person name="Rech G.E."/>
            <person name="Sukno S.A."/>
            <person name="Thon M.R."/>
        </authorList>
    </citation>
    <scope>NUCLEOTIDE SEQUENCE [LARGE SCALE GENOMIC DNA]</scope>
    <source>
        <strain evidence="5">TX430BB</strain>
    </source>
</reference>
<dbReference type="PANTHER" id="PTHR10039">
    <property type="entry name" value="AMELOGENIN"/>
    <property type="match status" value="1"/>
</dbReference>
<dbReference type="eggNOG" id="ENOG502SMA9">
    <property type="taxonomic scope" value="Eukaryota"/>
</dbReference>
<dbReference type="AlphaFoldDB" id="A0A066XPS1"/>
<name>A0A066XPS1_COLSU</name>
<dbReference type="Pfam" id="PF24883">
    <property type="entry name" value="NPHP3_N"/>
    <property type="match status" value="1"/>
</dbReference>
<accession>A0A066XPS1</accession>
<evidence type="ECO:0000313" key="4">
    <source>
        <dbReference type="EMBL" id="KDN71193.1"/>
    </source>
</evidence>
<feature type="domain" description="Nephrocystin 3-like N-terminal" evidence="3">
    <location>
        <begin position="286"/>
        <end position="470"/>
    </location>
</feature>
<dbReference type="PANTHER" id="PTHR10039:SF5">
    <property type="entry name" value="NACHT DOMAIN-CONTAINING PROTEIN"/>
    <property type="match status" value="1"/>
</dbReference>
<protein>
    <recommendedName>
        <fullName evidence="3">Nephrocystin 3-like N-terminal domain-containing protein</fullName>
    </recommendedName>
</protein>
<dbReference type="OMA" id="PCAPERN"/>
<dbReference type="Proteomes" id="UP000027238">
    <property type="component" value="Unassembled WGS sequence"/>
</dbReference>